<reference evidence="3" key="1">
    <citation type="submission" date="2016-06" db="UniProtKB">
        <authorList>
            <consortium name="WormBaseParasite"/>
        </authorList>
    </citation>
    <scope>IDENTIFICATION</scope>
</reference>
<dbReference type="EMBL" id="UZAN01000795">
    <property type="protein sequence ID" value="VDP20686.1"/>
    <property type="molecule type" value="Genomic_DNA"/>
</dbReference>
<dbReference type="Proteomes" id="UP000272942">
    <property type="component" value="Unassembled WGS sequence"/>
</dbReference>
<sequence>MRRTSSALPNTTFRGRGLPVVDGRPSRKADFTLMEFVNTASVPSNILCRQPRKSSKSWSRRDCAELSIDSGKLNTIMYWALDGILVQFTVMPFIEEEEEEEEEEDVAVTNVSAVRAPLDSPVI</sequence>
<organism evidence="3">
    <name type="scientific">Echinostoma caproni</name>
    <dbReference type="NCBI Taxonomy" id="27848"/>
    <lineage>
        <taxon>Eukaryota</taxon>
        <taxon>Metazoa</taxon>
        <taxon>Spiralia</taxon>
        <taxon>Lophotrochozoa</taxon>
        <taxon>Platyhelminthes</taxon>
        <taxon>Trematoda</taxon>
        <taxon>Digenea</taxon>
        <taxon>Plagiorchiida</taxon>
        <taxon>Echinostomata</taxon>
        <taxon>Echinostomatoidea</taxon>
        <taxon>Echinostomatidae</taxon>
        <taxon>Echinostoma</taxon>
    </lineage>
</organism>
<evidence type="ECO:0000313" key="2">
    <source>
        <dbReference type="Proteomes" id="UP000272942"/>
    </source>
</evidence>
<keyword evidence="2" id="KW-1185">Reference proteome</keyword>
<reference evidence="1 2" key="2">
    <citation type="submission" date="2018-11" db="EMBL/GenBank/DDBJ databases">
        <authorList>
            <consortium name="Pathogen Informatics"/>
        </authorList>
    </citation>
    <scope>NUCLEOTIDE SEQUENCE [LARGE SCALE GENOMIC DNA]</scope>
    <source>
        <strain evidence="1 2">Egypt</strain>
    </source>
</reference>
<dbReference type="AlphaFoldDB" id="A0A182ZZW3"/>
<gene>
    <name evidence="1" type="ORF">ECPE_LOCUS248</name>
</gene>
<dbReference type="WBParaSite" id="ECPE_0000024701-mRNA-1">
    <property type="protein sequence ID" value="ECPE_0000024701-mRNA-1"/>
    <property type="gene ID" value="ECPE_0000024701"/>
</dbReference>
<proteinExistence type="predicted"/>
<accession>A0A182ZZW3</accession>
<protein>
    <submittedName>
        <fullName evidence="1 3">Uncharacterized protein</fullName>
    </submittedName>
</protein>
<name>A0A182ZZW3_9TREM</name>
<evidence type="ECO:0000313" key="1">
    <source>
        <dbReference type="EMBL" id="VDP20686.1"/>
    </source>
</evidence>
<evidence type="ECO:0000313" key="3">
    <source>
        <dbReference type="WBParaSite" id="ECPE_0000024701-mRNA-1"/>
    </source>
</evidence>